<evidence type="ECO:0000256" key="4">
    <source>
        <dbReference type="ARBA" id="ARBA00022801"/>
    </source>
</evidence>
<organism evidence="8">
    <name type="scientific">Streptomyces sp. SID12501</name>
    <dbReference type="NCBI Taxonomy" id="2706042"/>
    <lineage>
        <taxon>Bacteria</taxon>
        <taxon>Bacillati</taxon>
        <taxon>Actinomycetota</taxon>
        <taxon>Actinomycetes</taxon>
        <taxon>Kitasatosporales</taxon>
        <taxon>Streptomycetaceae</taxon>
        <taxon>Streptomyces</taxon>
    </lineage>
</organism>
<reference evidence="8" key="1">
    <citation type="submission" date="2020-01" db="EMBL/GenBank/DDBJ databases">
        <title>Insect and environment-associated Actinomycetes.</title>
        <authorList>
            <person name="Currrie C."/>
            <person name="Chevrette M."/>
            <person name="Carlson C."/>
            <person name="Stubbendieck R."/>
            <person name="Wendt-Pienkowski E."/>
        </authorList>
    </citation>
    <scope>NUCLEOTIDE SEQUENCE</scope>
    <source>
        <strain evidence="8">SID12501</strain>
    </source>
</reference>
<dbReference type="GO" id="GO:0006298">
    <property type="term" value="P:mismatch repair"/>
    <property type="evidence" value="ECO:0007669"/>
    <property type="project" value="InterPro"/>
</dbReference>
<dbReference type="AlphaFoldDB" id="A0A6B3C8J8"/>
<dbReference type="Gene3D" id="3.40.960.10">
    <property type="entry name" value="VSR Endonuclease"/>
    <property type="match status" value="1"/>
</dbReference>
<evidence type="ECO:0000256" key="7">
    <source>
        <dbReference type="SAM" id="MobiDB-lite"/>
    </source>
</evidence>
<keyword evidence="3" id="KW-0227">DNA damage</keyword>
<keyword evidence="5" id="KW-0234">DNA repair</keyword>
<dbReference type="InterPro" id="IPR011335">
    <property type="entry name" value="Restrct_endonuc-II-like"/>
</dbReference>
<gene>
    <name evidence="8" type="ORF">G3I71_44890</name>
</gene>
<sequence length="85" mass="9786">MDPSTGAGAEPTRSRPSPEVSARYSRLARTGTAPEVLLRRELHRRGRRFRVHARIDGLPRRRVDIAFTWWQGCVLVDGCFWHSFP</sequence>
<evidence type="ECO:0000256" key="5">
    <source>
        <dbReference type="ARBA" id="ARBA00023204"/>
    </source>
</evidence>
<name>A0A6B3C8J8_9ACTN</name>
<keyword evidence="2 8" id="KW-0255">Endonuclease</keyword>
<dbReference type="GO" id="GO:0016787">
    <property type="term" value="F:hydrolase activity"/>
    <property type="evidence" value="ECO:0007669"/>
    <property type="project" value="UniProtKB-KW"/>
</dbReference>
<dbReference type="Pfam" id="PF03852">
    <property type="entry name" value="Vsr"/>
    <property type="match status" value="1"/>
</dbReference>
<evidence type="ECO:0000256" key="6">
    <source>
        <dbReference type="ARBA" id="ARBA00029466"/>
    </source>
</evidence>
<evidence type="ECO:0000256" key="3">
    <source>
        <dbReference type="ARBA" id="ARBA00022763"/>
    </source>
</evidence>
<feature type="region of interest" description="Disordered" evidence="7">
    <location>
        <begin position="1"/>
        <end position="26"/>
    </location>
</feature>
<feature type="non-terminal residue" evidence="8">
    <location>
        <position position="85"/>
    </location>
</feature>
<proteinExistence type="inferred from homology"/>
<comment type="caution">
    <text evidence="8">The sequence shown here is derived from an EMBL/GenBank/DDBJ whole genome shotgun (WGS) entry which is preliminary data.</text>
</comment>
<comment type="similarity">
    <text evidence="6">Belongs to the Vsr family.</text>
</comment>
<dbReference type="GO" id="GO:0004519">
    <property type="term" value="F:endonuclease activity"/>
    <property type="evidence" value="ECO:0007669"/>
    <property type="project" value="UniProtKB-KW"/>
</dbReference>
<keyword evidence="4" id="KW-0378">Hydrolase</keyword>
<dbReference type="EMBL" id="JAAGLU010000146">
    <property type="protein sequence ID" value="NEC92722.1"/>
    <property type="molecule type" value="Genomic_DNA"/>
</dbReference>
<keyword evidence="1" id="KW-0540">Nuclease</keyword>
<dbReference type="InterPro" id="IPR004603">
    <property type="entry name" value="DNA_mismatch_endonuc_vsr"/>
</dbReference>
<accession>A0A6B3C8J8</accession>
<evidence type="ECO:0000313" key="8">
    <source>
        <dbReference type="EMBL" id="NEC92722.1"/>
    </source>
</evidence>
<evidence type="ECO:0000256" key="1">
    <source>
        <dbReference type="ARBA" id="ARBA00022722"/>
    </source>
</evidence>
<evidence type="ECO:0000256" key="2">
    <source>
        <dbReference type="ARBA" id="ARBA00022759"/>
    </source>
</evidence>
<protein>
    <submittedName>
        <fullName evidence="8">Very short patch repair endonuclease</fullName>
    </submittedName>
</protein>
<dbReference type="SUPFAM" id="SSF52980">
    <property type="entry name" value="Restriction endonuclease-like"/>
    <property type="match status" value="1"/>
</dbReference>